<dbReference type="AlphaFoldDB" id="A0A1W1BVW6"/>
<sequence length="89" mass="10152">MLDFILIDVREMMEYKMSHIVGTDAIVPTSNFYAEIEKFNDKKEEPIIVYCLSGSRSYQVQHAMKSLGFKQVGNLQYGTMSFSGKTEQG</sequence>
<dbReference type="CDD" id="cd00158">
    <property type="entry name" value="RHOD"/>
    <property type="match status" value="1"/>
</dbReference>
<dbReference type="PANTHER" id="PTHR43031:SF1">
    <property type="entry name" value="PYRIDINE NUCLEOTIDE-DISULPHIDE OXIDOREDUCTASE"/>
    <property type="match status" value="1"/>
</dbReference>
<dbReference type="Pfam" id="PF00581">
    <property type="entry name" value="Rhodanese"/>
    <property type="match status" value="1"/>
</dbReference>
<dbReference type="InterPro" id="IPR001763">
    <property type="entry name" value="Rhodanese-like_dom"/>
</dbReference>
<evidence type="ECO:0000313" key="2">
    <source>
        <dbReference type="EMBL" id="SFV57592.1"/>
    </source>
</evidence>
<dbReference type="InterPro" id="IPR036873">
    <property type="entry name" value="Rhodanese-like_dom_sf"/>
</dbReference>
<organism evidence="2">
    <name type="scientific">hydrothermal vent metagenome</name>
    <dbReference type="NCBI Taxonomy" id="652676"/>
    <lineage>
        <taxon>unclassified sequences</taxon>
        <taxon>metagenomes</taxon>
        <taxon>ecological metagenomes</taxon>
    </lineage>
</organism>
<proteinExistence type="predicted"/>
<dbReference type="EMBL" id="FPHN01000080">
    <property type="protein sequence ID" value="SFV57592.1"/>
    <property type="molecule type" value="Genomic_DNA"/>
</dbReference>
<dbReference type="SMART" id="SM00450">
    <property type="entry name" value="RHOD"/>
    <property type="match status" value="1"/>
</dbReference>
<accession>A0A1W1BVW6</accession>
<dbReference type="PANTHER" id="PTHR43031">
    <property type="entry name" value="FAD-DEPENDENT OXIDOREDUCTASE"/>
    <property type="match status" value="1"/>
</dbReference>
<dbReference type="PROSITE" id="PS50206">
    <property type="entry name" value="RHODANESE_3"/>
    <property type="match status" value="1"/>
</dbReference>
<protein>
    <submittedName>
        <fullName evidence="2">Rubredoxin</fullName>
    </submittedName>
</protein>
<reference evidence="2" key="1">
    <citation type="submission" date="2016-10" db="EMBL/GenBank/DDBJ databases">
        <authorList>
            <person name="de Groot N.N."/>
        </authorList>
    </citation>
    <scope>NUCLEOTIDE SEQUENCE</scope>
</reference>
<dbReference type="InterPro" id="IPR050229">
    <property type="entry name" value="GlpE_sulfurtransferase"/>
</dbReference>
<dbReference type="Gene3D" id="3.40.250.10">
    <property type="entry name" value="Rhodanese-like domain"/>
    <property type="match status" value="1"/>
</dbReference>
<feature type="domain" description="Rhodanese" evidence="1">
    <location>
        <begin position="3"/>
        <end position="87"/>
    </location>
</feature>
<gene>
    <name evidence="2" type="ORF">MNB_SV-14-1370</name>
</gene>
<name>A0A1W1BVW6_9ZZZZ</name>
<evidence type="ECO:0000259" key="1">
    <source>
        <dbReference type="PROSITE" id="PS50206"/>
    </source>
</evidence>
<dbReference type="SUPFAM" id="SSF52821">
    <property type="entry name" value="Rhodanese/Cell cycle control phosphatase"/>
    <property type="match status" value="1"/>
</dbReference>